<comment type="caution">
    <text evidence="7">The sequence shown here is derived from an EMBL/GenBank/DDBJ whole genome shotgun (WGS) entry which is preliminary data.</text>
</comment>
<keyword evidence="6" id="KW-1003">Cell membrane</keyword>
<evidence type="ECO:0000256" key="5">
    <source>
        <dbReference type="ARBA" id="ARBA00023136"/>
    </source>
</evidence>
<evidence type="ECO:0000313" key="7">
    <source>
        <dbReference type="EMBL" id="KIL42646.1"/>
    </source>
</evidence>
<dbReference type="EMBL" id="JXRP01000022">
    <property type="protein sequence ID" value="KIL42646.1"/>
    <property type="molecule type" value="Genomic_DNA"/>
</dbReference>
<sequence length="293" mass="31181">MEWILLPLIGLAAGVTGALLGFGGGIIVVPALLFFGSAIPILTGITSHSAVGISLVVMIVTGFSSTLAYLKAKTVDLKSGLIFFIGSGPGAIFGAWINQRVSLDSFHLAFGIFMIFLALILMIRSRLKPVERFKSASFQRTIVDPHGKTFTYGFPPLFATIAAFAVGITSGLFGIGGGTMMVPLMILAFLFPPHVAVGTSMFIVLLSALTGSATHIYLGNVDWLYTVLLAAGAWFGAKLGAWVKCANAVGQAGPFITDSSGCNGSAFNTGRHDWLMERRFFSVERKDLFIPYK</sequence>
<reference evidence="7 8" key="1">
    <citation type="submission" date="2015-01" db="EMBL/GenBank/DDBJ databases">
        <title>Genome sequencing of Jeotgalibacillus soli.</title>
        <authorList>
            <person name="Goh K.M."/>
            <person name="Chan K.-G."/>
            <person name="Yaakop A.S."/>
            <person name="Ee R."/>
            <person name="Gan H.M."/>
            <person name="Chan C.S."/>
        </authorList>
    </citation>
    <scope>NUCLEOTIDE SEQUENCE [LARGE SCALE GENOMIC DNA]</scope>
    <source>
        <strain evidence="7 8">P9</strain>
    </source>
</reference>
<keyword evidence="4 6" id="KW-1133">Transmembrane helix</keyword>
<evidence type="ECO:0000313" key="8">
    <source>
        <dbReference type="Proteomes" id="UP000031938"/>
    </source>
</evidence>
<feature type="transmembrane region" description="Helical" evidence="6">
    <location>
        <begin position="81"/>
        <end position="99"/>
    </location>
</feature>
<gene>
    <name evidence="7" type="ORF">KP78_38690</name>
</gene>
<dbReference type="Proteomes" id="UP000031938">
    <property type="component" value="Unassembled WGS sequence"/>
</dbReference>
<feature type="transmembrane region" description="Helical" evidence="6">
    <location>
        <begin position="223"/>
        <end position="243"/>
    </location>
</feature>
<proteinExistence type="inferred from homology"/>
<evidence type="ECO:0000256" key="6">
    <source>
        <dbReference type="RuleBase" id="RU363041"/>
    </source>
</evidence>
<feature type="transmembrane region" description="Helical" evidence="6">
    <location>
        <begin position="12"/>
        <end position="39"/>
    </location>
</feature>
<keyword evidence="3 6" id="KW-0812">Transmembrane</keyword>
<evidence type="ECO:0000256" key="2">
    <source>
        <dbReference type="ARBA" id="ARBA00009142"/>
    </source>
</evidence>
<dbReference type="Pfam" id="PF01925">
    <property type="entry name" value="TauE"/>
    <property type="match status" value="1"/>
</dbReference>
<protein>
    <recommendedName>
        <fullName evidence="6">Probable membrane transporter protein</fullName>
    </recommendedName>
</protein>
<evidence type="ECO:0000256" key="4">
    <source>
        <dbReference type="ARBA" id="ARBA00022989"/>
    </source>
</evidence>
<keyword evidence="8" id="KW-1185">Reference proteome</keyword>
<comment type="subcellular location">
    <subcellularLocation>
        <location evidence="6">Cell membrane</location>
        <topology evidence="6">Multi-pass membrane protein</topology>
    </subcellularLocation>
    <subcellularLocation>
        <location evidence="1">Membrane</location>
        <topology evidence="1">Multi-pass membrane protein</topology>
    </subcellularLocation>
</comment>
<dbReference type="GO" id="GO:0005886">
    <property type="term" value="C:plasma membrane"/>
    <property type="evidence" value="ECO:0007669"/>
    <property type="project" value="UniProtKB-SubCell"/>
</dbReference>
<dbReference type="AlphaFoldDB" id="A0A0C2VDK7"/>
<organism evidence="7 8">
    <name type="scientific">Jeotgalibacillus soli</name>
    <dbReference type="NCBI Taxonomy" id="889306"/>
    <lineage>
        <taxon>Bacteria</taxon>
        <taxon>Bacillati</taxon>
        <taxon>Bacillota</taxon>
        <taxon>Bacilli</taxon>
        <taxon>Bacillales</taxon>
        <taxon>Caryophanaceae</taxon>
        <taxon>Jeotgalibacillus</taxon>
    </lineage>
</organism>
<accession>A0A0C2VDK7</accession>
<dbReference type="STRING" id="889306.KP78_38690"/>
<dbReference type="PANTHER" id="PTHR43701">
    <property type="entry name" value="MEMBRANE TRANSPORTER PROTEIN MJ0441-RELATED"/>
    <property type="match status" value="1"/>
</dbReference>
<dbReference type="PANTHER" id="PTHR43701:SF2">
    <property type="entry name" value="MEMBRANE TRANSPORTER PROTEIN YJNA-RELATED"/>
    <property type="match status" value="1"/>
</dbReference>
<dbReference type="PATRIC" id="fig|889306.3.peg.3886"/>
<dbReference type="InterPro" id="IPR002781">
    <property type="entry name" value="TM_pro_TauE-like"/>
</dbReference>
<dbReference type="InterPro" id="IPR051598">
    <property type="entry name" value="TSUP/Inactive_protease-like"/>
</dbReference>
<evidence type="ECO:0000256" key="1">
    <source>
        <dbReference type="ARBA" id="ARBA00004141"/>
    </source>
</evidence>
<evidence type="ECO:0000256" key="3">
    <source>
        <dbReference type="ARBA" id="ARBA00022692"/>
    </source>
</evidence>
<feature type="transmembrane region" description="Helical" evidence="6">
    <location>
        <begin position="105"/>
        <end position="123"/>
    </location>
</feature>
<feature type="transmembrane region" description="Helical" evidence="6">
    <location>
        <begin position="157"/>
        <end position="178"/>
    </location>
</feature>
<dbReference type="RefSeq" id="WP_327063198.1">
    <property type="nucleotide sequence ID" value="NZ_JXRP01000022.1"/>
</dbReference>
<feature type="transmembrane region" description="Helical" evidence="6">
    <location>
        <begin position="45"/>
        <end position="69"/>
    </location>
</feature>
<comment type="similarity">
    <text evidence="2 6">Belongs to the 4-toluene sulfonate uptake permease (TSUP) (TC 2.A.102) family.</text>
</comment>
<name>A0A0C2VDK7_9BACL</name>
<keyword evidence="5 6" id="KW-0472">Membrane</keyword>
<feature type="transmembrane region" description="Helical" evidence="6">
    <location>
        <begin position="184"/>
        <end position="211"/>
    </location>
</feature>